<name>A0A6F9DK16_9ASCI</name>
<protein>
    <submittedName>
        <fullName evidence="1">Uncharacterized protein LOC108950684</fullName>
    </submittedName>
</protein>
<dbReference type="AlphaFoldDB" id="A0A6F9DK16"/>
<accession>A0A6F9DK16</accession>
<reference evidence="1" key="1">
    <citation type="submission" date="2020-04" db="EMBL/GenBank/DDBJ databases">
        <authorList>
            <person name="Neveu A P."/>
        </authorList>
    </citation>
    <scope>NUCLEOTIDE SEQUENCE</scope>
    <source>
        <tissue evidence="1">Whole embryo</tissue>
    </source>
</reference>
<evidence type="ECO:0000313" key="1">
    <source>
        <dbReference type="EMBL" id="CAB3263328.1"/>
    </source>
</evidence>
<gene>
    <name evidence="1" type="primary">LOC108950684-003</name>
</gene>
<proteinExistence type="evidence at transcript level"/>
<organism evidence="1">
    <name type="scientific">Phallusia mammillata</name>
    <dbReference type="NCBI Taxonomy" id="59560"/>
    <lineage>
        <taxon>Eukaryota</taxon>
        <taxon>Metazoa</taxon>
        <taxon>Chordata</taxon>
        <taxon>Tunicata</taxon>
        <taxon>Ascidiacea</taxon>
        <taxon>Phlebobranchia</taxon>
        <taxon>Ascidiidae</taxon>
        <taxon>Phallusia</taxon>
    </lineage>
</organism>
<sequence>MEFVANNNLNVKRLLRFLSSINESEYHNACEVYGRFAKEYHLQAIHLAVFMLKVLPLKPHEDEYWDTLAVTVTGGSGDTTFKNNTVKTLKSTWSRHKKEILQNLYRCKQLVSDTTLHLSINSLLQLFSKHWLDLDHVGNVKYWPLSETADNKSDSDDALTSSSAFHLNGSNQHLANPVISVKPTLTIEHLVMAMKKVHPFCPNKLGYWIALVSAANNSNVIGMAKVHAQELQQFWCENKELISLLTGEPLQSNTAVKYPDSLNLMNVSDDSDDDANNDFGGTIREKDDNSMLVTNTSHLLESTWSTEADFDDSDGKFEYSGNCKLYPYVQVCVADVLHAIGTTIPFTPSDHGFWLKIVKKISPSPRQNINFIHAATRLRCMWLLSMHGVSSILSNNTQLAYKSIVKEATDCELGTSSKFSSKFNQFTDIESQACGTESIVKSPDLISDITFKIWKPHYSKFGEPKYVDTSEEMHIGNDCKQFKFNFDASFFNNLKDSMMGNNKFASNMWKKYILRKIKQHNQYCIFAFKSHWVSNKVYSKCVFFCQGFCKRSDCKLLFKVYVQNDVTFSTVVTFYNVSKSSCKFALVNVQ</sequence>
<dbReference type="EMBL" id="LR787466">
    <property type="protein sequence ID" value="CAB3263328.1"/>
    <property type="molecule type" value="mRNA"/>
</dbReference>